<evidence type="ECO:0000256" key="1">
    <source>
        <dbReference type="SAM" id="Phobius"/>
    </source>
</evidence>
<reference evidence="2" key="2">
    <citation type="submission" date="1994-03" db="EMBL/GenBank/DDBJ databases">
        <authorList>
            <person name="Robison K."/>
        </authorList>
    </citation>
    <scope>NUCLEOTIDE SEQUENCE</scope>
</reference>
<protein>
    <submittedName>
        <fullName evidence="2">B1177_F1_32</fullName>
    </submittedName>
</protein>
<reference evidence="2" key="1">
    <citation type="submission" date="1994-01" db="EMBL/GenBank/DDBJ databases">
        <authorList>
            <person name="Smith D.R."/>
        </authorList>
    </citation>
    <scope>NUCLEOTIDE SEQUENCE</scope>
</reference>
<dbReference type="EMBL" id="U00011">
    <property type="protein sequence ID" value="AAA17106.1"/>
    <property type="molecule type" value="Genomic_DNA"/>
</dbReference>
<dbReference type="AlphaFoldDB" id="Q49652"/>
<keyword evidence="1" id="KW-1133">Transmembrane helix</keyword>
<sequence>MLLAVVAACVTCGIIYELAQPTLPTSLNGSGIVATSLIVASYIAVLGAEALAVKLLLTHMRLSHSSRSMRCRTSSTACLQRRSSVYGRG</sequence>
<keyword evidence="1" id="KW-0812">Transmembrane</keyword>
<feature type="transmembrane region" description="Helical" evidence="1">
    <location>
        <begin position="29"/>
        <end position="57"/>
    </location>
</feature>
<name>Q49652_MYCLR</name>
<proteinExistence type="predicted"/>
<organism evidence="2">
    <name type="scientific">Mycobacterium leprae</name>
    <dbReference type="NCBI Taxonomy" id="1769"/>
    <lineage>
        <taxon>Bacteria</taxon>
        <taxon>Bacillati</taxon>
        <taxon>Actinomycetota</taxon>
        <taxon>Actinomycetes</taxon>
        <taxon>Mycobacteriales</taxon>
        <taxon>Mycobacteriaceae</taxon>
        <taxon>Mycobacterium</taxon>
    </lineage>
</organism>
<keyword evidence="1" id="KW-0472">Membrane</keyword>
<evidence type="ECO:0000313" key="2">
    <source>
        <dbReference type="EMBL" id="AAA17106.1"/>
    </source>
</evidence>
<dbReference type="PIR" id="S72742">
    <property type="entry name" value="S72742"/>
</dbReference>
<accession>Q49652</accession>